<evidence type="ECO:0000256" key="3">
    <source>
        <dbReference type="ARBA" id="ARBA00022833"/>
    </source>
</evidence>
<dbReference type="Pfam" id="PF02449">
    <property type="entry name" value="Glyco_hydro_42"/>
    <property type="match status" value="1"/>
</dbReference>
<dbReference type="GO" id="GO:0004565">
    <property type="term" value="F:beta-galactosidase activity"/>
    <property type="evidence" value="ECO:0007669"/>
    <property type="project" value="InterPro"/>
</dbReference>
<evidence type="ECO:0000313" key="6">
    <source>
        <dbReference type="EMBL" id="QJD86647.1"/>
    </source>
</evidence>
<dbReference type="SUPFAM" id="SSF52317">
    <property type="entry name" value="Class I glutamine amidotransferase-like"/>
    <property type="match status" value="1"/>
</dbReference>
<evidence type="ECO:0000256" key="1">
    <source>
        <dbReference type="ARBA" id="ARBA00022723"/>
    </source>
</evidence>
<dbReference type="InterPro" id="IPR003476">
    <property type="entry name" value="Glyco_hydro_42"/>
</dbReference>
<dbReference type="GO" id="GO:0009341">
    <property type="term" value="C:beta-galactosidase complex"/>
    <property type="evidence" value="ECO:0007669"/>
    <property type="project" value="InterPro"/>
</dbReference>
<dbReference type="InterPro" id="IPR013529">
    <property type="entry name" value="Glyco_hydro_42_N"/>
</dbReference>
<dbReference type="SUPFAM" id="SSF51445">
    <property type="entry name" value="(Trans)glycosidases"/>
    <property type="match status" value="1"/>
</dbReference>
<dbReference type="GO" id="GO:0046872">
    <property type="term" value="F:metal ion binding"/>
    <property type="evidence" value="ECO:0007669"/>
    <property type="project" value="UniProtKB-KW"/>
</dbReference>
<keyword evidence="4" id="KW-0326">Glycosidase</keyword>
<gene>
    <name evidence="6" type="ORF">HH215_28055</name>
</gene>
<organism evidence="6 7">
    <name type="scientific">Cohnella herbarum</name>
    <dbReference type="NCBI Taxonomy" id="2728023"/>
    <lineage>
        <taxon>Bacteria</taxon>
        <taxon>Bacillati</taxon>
        <taxon>Bacillota</taxon>
        <taxon>Bacilli</taxon>
        <taxon>Bacillales</taxon>
        <taxon>Paenibacillaceae</taxon>
        <taxon>Cohnella</taxon>
    </lineage>
</organism>
<accession>A0A7Z2ZQ45</accession>
<dbReference type="CDD" id="cd03143">
    <property type="entry name" value="A4_beta-galactosidase_middle_domain"/>
    <property type="match status" value="1"/>
</dbReference>
<keyword evidence="1" id="KW-0479">Metal-binding</keyword>
<sequence>MKLGVAYYPEHNKREQWNRDLEQIKEAGIERVRIAEFAWSRLEPNNGEFRWEWLDQFITLAEEYGLEVILCTPTACPPIWLVEEFPDVIPVDEEGRRNVFGARQHRCYNSPPYLHYSLRIVERMAIRYGSNANVVAWQLDNEFGGEQKRCYCDHCKAAFQNAMKAKYDTIDELNERWGNVFWSMEYQRFDQIATPKKYKADLWLKNNPSLEMEYSRFSSDAIVRYSREQIRLIRQHNVGESRPITTNRFPLNWGDNVHWPELVRDLDVAGIDLYSEHLHEIAFYADFNYSLKPGASWFMEYGPNVKNLREGMEQLRGRGCDWFTVFKFKPFPFGQEQGLQELVTLTGEPTDSYRVLQEWSSSYSGDSVSVTKVVPFVQSGVGLFFDFESSWVYTISVWGAQIHHRMHYPNYVIDTVYKSLYRENESHRIVWDADGVEGLHTLIVPLHIVHDRALEDAFLRFVDNGGALVVTSDLFQKNAENVFLDEIPRIYSELFGLSSFIVRPATEEPVLLRKSWGAGKVIVVNKDATPSEWESVVKELNI</sequence>
<dbReference type="RefSeq" id="WP_169282896.1">
    <property type="nucleotide sequence ID" value="NZ_CP051680.1"/>
</dbReference>
<dbReference type="PANTHER" id="PTHR36447">
    <property type="entry name" value="BETA-GALACTOSIDASE GANA"/>
    <property type="match status" value="1"/>
</dbReference>
<dbReference type="GO" id="GO:0005975">
    <property type="term" value="P:carbohydrate metabolic process"/>
    <property type="evidence" value="ECO:0007669"/>
    <property type="project" value="InterPro"/>
</dbReference>
<dbReference type="Proteomes" id="UP000502248">
    <property type="component" value="Chromosome"/>
</dbReference>
<dbReference type="Gene3D" id="3.20.20.80">
    <property type="entry name" value="Glycosidases"/>
    <property type="match status" value="1"/>
</dbReference>
<evidence type="ECO:0000256" key="4">
    <source>
        <dbReference type="ARBA" id="ARBA00023295"/>
    </source>
</evidence>
<proteinExistence type="predicted"/>
<dbReference type="KEGG" id="cheb:HH215_28055"/>
<dbReference type="PANTHER" id="PTHR36447:SF2">
    <property type="entry name" value="BETA-GALACTOSIDASE YESZ"/>
    <property type="match status" value="1"/>
</dbReference>
<name>A0A7Z2ZQ45_9BACL</name>
<evidence type="ECO:0000256" key="2">
    <source>
        <dbReference type="ARBA" id="ARBA00022801"/>
    </source>
</evidence>
<protein>
    <submittedName>
        <fullName evidence="6">Cellulase family glycosylhydrolase</fullName>
    </submittedName>
</protein>
<evidence type="ECO:0000259" key="5">
    <source>
        <dbReference type="Pfam" id="PF02449"/>
    </source>
</evidence>
<feature type="domain" description="Glycoside hydrolase family 42 N-terminal" evidence="5">
    <location>
        <begin position="7"/>
        <end position="358"/>
    </location>
</feature>
<dbReference type="AlphaFoldDB" id="A0A7Z2ZQ45"/>
<evidence type="ECO:0000313" key="7">
    <source>
        <dbReference type="Proteomes" id="UP000502248"/>
    </source>
</evidence>
<reference evidence="6 7" key="1">
    <citation type="submission" date="2020-04" db="EMBL/GenBank/DDBJ databases">
        <title>Genome sequencing of novel species.</title>
        <authorList>
            <person name="Heo J."/>
            <person name="Kim S.-J."/>
            <person name="Kim J.-S."/>
            <person name="Hong S.-B."/>
            <person name="Kwon S.-W."/>
        </authorList>
    </citation>
    <scope>NUCLEOTIDE SEQUENCE [LARGE SCALE GENOMIC DNA]</scope>
    <source>
        <strain evidence="6 7">MFER-1</strain>
    </source>
</reference>
<keyword evidence="2 6" id="KW-0378">Hydrolase</keyword>
<dbReference type="Gene3D" id="3.40.50.880">
    <property type="match status" value="1"/>
</dbReference>
<keyword evidence="3" id="KW-0862">Zinc</keyword>
<keyword evidence="7" id="KW-1185">Reference proteome</keyword>
<dbReference type="InterPro" id="IPR017853">
    <property type="entry name" value="GH"/>
</dbReference>
<dbReference type="EMBL" id="CP051680">
    <property type="protein sequence ID" value="QJD86647.1"/>
    <property type="molecule type" value="Genomic_DNA"/>
</dbReference>
<dbReference type="InterPro" id="IPR029062">
    <property type="entry name" value="Class_I_gatase-like"/>
</dbReference>